<evidence type="ECO:0000256" key="1">
    <source>
        <dbReference type="SAM" id="SignalP"/>
    </source>
</evidence>
<gene>
    <name evidence="2" type="ORF">ADH67_01290</name>
</gene>
<feature type="chain" id="PRO_5011272318" evidence="1">
    <location>
        <begin position="23"/>
        <end position="308"/>
    </location>
</feature>
<proteinExistence type="predicted"/>
<dbReference type="EMBL" id="NHMP01000001">
    <property type="protein sequence ID" value="OXE50966.1"/>
    <property type="molecule type" value="Genomic_DNA"/>
</dbReference>
<dbReference type="GeneID" id="78363158"/>
<comment type="caution">
    <text evidence="2">The sequence shown here is derived from an EMBL/GenBank/DDBJ whole genome shotgun (WGS) entry which is preliminary data.</text>
</comment>
<dbReference type="AlphaFoldDB" id="A0A227KR12"/>
<protein>
    <submittedName>
        <fullName evidence="2">Uncharacterized protein</fullName>
    </submittedName>
</protein>
<evidence type="ECO:0000313" key="2">
    <source>
        <dbReference type="EMBL" id="OXE50966.1"/>
    </source>
</evidence>
<dbReference type="RefSeq" id="WP_066590920.1">
    <property type="nucleotide sequence ID" value="NZ_CAJTBZ010000006.1"/>
</dbReference>
<reference evidence="3" key="1">
    <citation type="submission" date="2017-05" db="EMBL/GenBank/DDBJ databases">
        <title>Improved OligoMM genomes.</title>
        <authorList>
            <person name="Garzetti D."/>
        </authorList>
    </citation>
    <scope>NUCLEOTIDE SEQUENCE [LARGE SCALE GENOMIC DNA]</scope>
    <source>
        <strain evidence="3">YL45</strain>
    </source>
</reference>
<organism evidence="2 3">
    <name type="scientific">Turicimonas muris</name>
    <dbReference type="NCBI Taxonomy" id="1796652"/>
    <lineage>
        <taxon>Bacteria</taxon>
        <taxon>Pseudomonadati</taxon>
        <taxon>Pseudomonadota</taxon>
        <taxon>Betaproteobacteria</taxon>
        <taxon>Burkholderiales</taxon>
        <taxon>Sutterellaceae</taxon>
        <taxon>Turicimonas</taxon>
    </lineage>
</organism>
<accession>A0A227KR12</accession>
<feature type="signal peptide" evidence="1">
    <location>
        <begin position="1"/>
        <end position="22"/>
    </location>
</feature>
<evidence type="ECO:0000313" key="3">
    <source>
        <dbReference type="Proteomes" id="UP000214610"/>
    </source>
</evidence>
<keyword evidence="1" id="KW-0732">Signal</keyword>
<dbReference type="Proteomes" id="UP000214610">
    <property type="component" value="Unassembled WGS sequence"/>
</dbReference>
<keyword evidence="3" id="KW-1185">Reference proteome</keyword>
<sequence>MYQKTLLAVLAAAALSSVQAQTASDAPAAVQNAPAAESFGQKATSFLDSITDTVKNWADKTPGEVDKYSQELKEKWPGIKDQFKEKWQQGLEKGGEAKDQVTKWMNDTFSKERMDKAETWINNFKAGTEEKVIDPLVPYLLSMRYPNPMDEWQAGYRKTVNVQVKGLETPLTVQLPISWDVSQDLNANGTTLMTWRSESGDGPYAVSLISTPEGATVDSIMAGLEKDKPGTTAKKLGNSQIKYLEYPVTSESKNAVTYYAVPLEDKTILLAAEITKKSDQTELQLQEAMQKAQPFFALLAQSVFVKQQ</sequence>
<name>A0A227KR12_9BURK</name>